<protein>
    <submittedName>
        <fullName evidence="3">Chorismate mutase</fullName>
    </submittedName>
</protein>
<dbReference type="Gene3D" id="1.20.59.10">
    <property type="entry name" value="Chorismate mutase"/>
    <property type="match status" value="1"/>
</dbReference>
<dbReference type="SUPFAM" id="SSF48600">
    <property type="entry name" value="Chorismate mutase II"/>
    <property type="match status" value="1"/>
</dbReference>
<organism evidence="3 4">
    <name type="scientific">Micromonospora arborensis</name>
    <dbReference type="NCBI Taxonomy" id="2116518"/>
    <lineage>
        <taxon>Bacteria</taxon>
        <taxon>Bacillati</taxon>
        <taxon>Actinomycetota</taxon>
        <taxon>Actinomycetes</taxon>
        <taxon>Micromonosporales</taxon>
        <taxon>Micromonosporaceae</taxon>
        <taxon>Micromonospora</taxon>
    </lineage>
</organism>
<evidence type="ECO:0000259" key="2">
    <source>
        <dbReference type="PROSITE" id="PS51168"/>
    </source>
</evidence>
<reference evidence="3 4" key="1">
    <citation type="submission" date="2018-03" db="EMBL/GenBank/DDBJ databases">
        <title>Bioinformatic expansion and discovery of thiopeptide antibiotics.</title>
        <authorList>
            <person name="Schwalen C.J."/>
            <person name="Hudson G.A."/>
            <person name="Mitchell D.A."/>
        </authorList>
    </citation>
    <scope>NUCLEOTIDE SEQUENCE [LARGE SCALE GENOMIC DNA]</scope>
    <source>
        <strain evidence="3 4">NRRL 8041</strain>
    </source>
</reference>
<comment type="caution">
    <text evidence="3">The sequence shown here is derived from an EMBL/GenBank/DDBJ whole genome shotgun (WGS) entry which is preliminary data.</text>
</comment>
<dbReference type="PANTHER" id="PTHR38041">
    <property type="entry name" value="CHORISMATE MUTASE"/>
    <property type="match status" value="1"/>
</dbReference>
<evidence type="ECO:0000313" key="3">
    <source>
        <dbReference type="EMBL" id="PYC66909.1"/>
    </source>
</evidence>
<dbReference type="RefSeq" id="WP_110565911.1">
    <property type="nucleotide sequence ID" value="NZ_PYBV01000030.1"/>
</dbReference>
<evidence type="ECO:0000313" key="4">
    <source>
        <dbReference type="Proteomes" id="UP000248333"/>
    </source>
</evidence>
<accession>A0A318NG62</accession>
<name>A0A318NG62_9ACTN</name>
<dbReference type="OrthoDB" id="3233357at2"/>
<dbReference type="InterPro" id="IPR036263">
    <property type="entry name" value="Chorismate_II_sf"/>
</dbReference>
<keyword evidence="1" id="KW-0413">Isomerase</keyword>
<dbReference type="GO" id="GO:0004106">
    <property type="term" value="F:chorismate mutase activity"/>
    <property type="evidence" value="ECO:0007669"/>
    <property type="project" value="InterPro"/>
</dbReference>
<dbReference type="InterPro" id="IPR051331">
    <property type="entry name" value="Chorismate_mutase-related"/>
</dbReference>
<dbReference type="EMBL" id="PYBV01000030">
    <property type="protein sequence ID" value="PYC66909.1"/>
    <property type="molecule type" value="Genomic_DNA"/>
</dbReference>
<feature type="domain" description="Chorismate mutase" evidence="2">
    <location>
        <begin position="2"/>
        <end position="92"/>
    </location>
</feature>
<keyword evidence="4" id="KW-1185">Reference proteome</keyword>
<dbReference type="GO" id="GO:0009697">
    <property type="term" value="P:salicylic acid biosynthetic process"/>
    <property type="evidence" value="ECO:0007669"/>
    <property type="project" value="TreeGrafter"/>
</dbReference>
<dbReference type="InterPro" id="IPR036979">
    <property type="entry name" value="CM_dom_sf"/>
</dbReference>
<dbReference type="SMART" id="SM00830">
    <property type="entry name" value="CM_2"/>
    <property type="match status" value="1"/>
</dbReference>
<proteinExistence type="predicted"/>
<dbReference type="AlphaFoldDB" id="A0A318NG62"/>
<dbReference type="InterPro" id="IPR002701">
    <property type="entry name" value="CM_II_prokaryot"/>
</dbReference>
<evidence type="ECO:0000256" key="1">
    <source>
        <dbReference type="ARBA" id="ARBA00023235"/>
    </source>
</evidence>
<dbReference type="PANTHER" id="PTHR38041:SF1">
    <property type="entry name" value="CHORISMATE MUTASE"/>
    <property type="match status" value="1"/>
</dbReference>
<sequence length="98" mass="10849">MTETASALTEIRARIDELDGELVGLLARREALVRRAAPLKGDRQAVRAPDRVAQVVARVRALATEAGADPDLVERIYRGMIQAFIDLETDEHQRLTEA</sequence>
<dbReference type="Pfam" id="PF01817">
    <property type="entry name" value="CM_2"/>
    <property type="match status" value="1"/>
</dbReference>
<dbReference type="Proteomes" id="UP000248333">
    <property type="component" value="Unassembled WGS sequence"/>
</dbReference>
<dbReference type="GO" id="GO:0046417">
    <property type="term" value="P:chorismate metabolic process"/>
    <property type="evidence" value="ECO:0007669"/>
    <property type="project" value="InterPro"/>
</dbReference>
<dbReference type="PROSITE" id="PS51168">
    <property type="entry name" value="CHORISMATE_MUT_2"/>
    <property type="match status" value="1"/>
</dbReference>
<gene>
    <name evidence="3" type="ORF">C7C45_23780</name>
</gene>